<evidence type="ECO:0000259" key="3">
    <source>
        <dbReference type="Pfam" id="PF02579"/>
    </source>
</evidence>
<evidence type="ECO:0000313" key="4">
    <source>
        <dbReference type="EMBL" id="PWI33865.1"/>
    </source>
</evidence>
<feature type="domain" description="Dinitrogenase iron-molybdenum cofactor biosynthesis" evidence="3">
    <location>
        <begin position="30"/>
        <end position="122"/>
    </location>
</feature>
<dbReference type="Gene3D" id="3.30.420.130">
    <property type="entry name" value="Dinitrogenase iron-molybdenum cofactor biosynthesis domain"/>
    <property type="match status" value="1"/>
</dbReference>
<dbReference type="InterPro" id="IPR051840">
    <property type="entry name" value="NifX/NifY_domain"/>
</dbReference>
<dbReference type="InterPro" id="IPR034169">
    <property type="entry name" value="NifX-like"/>
</dbReference>
<dbReference type="InterPro" id="IPR003731">
    <property type="entry name" value="Di-Nase_FeMo-co_biosynth"/>
</dbReference>
<name>A0A2U3BAW4_9VIBR</name>
<comment type="similarity">
    <text evidence="1">Belongs to the NifX/NifY family.</text>
</comment>
<evidence type="ECO:0000256" key="1">
    <source>
        <dbReference type="ARBA" id="ARBA00010285"/>
    </source>
</evidence>
<dbReference type="SUPFAM" id="SSF53146">
    <property type="entry name" value="Nitrogenase accessory factor-like"/>
    <property type="match status" value="1"/>
</dbReference>
<protein>
    <submittedName>
        <fullName evidence="4">Nitrogen fixation protein NifX</fullName>
    </submittedName>
</protein>
<dbReference type="CDD" id="cd00853">
    <property type="entry name" value="NifX"/>
    <property type="match status" value="1"/>
</dbReference>
<proteinExistence type="inferred from homology"/>
<keyword evidence="2" id="KW-0535">Nitrogen fixation</keyword>
<dbReference type="RefSeq" id="WP_109319117.1">
    <property type="nucleotide sequence ID" value="NZ_QFWT01000003.1"/>
</dbReference>
<dbReference type="OrthoDB" id="9797941at2"/>
<evidence type="ECO:0000313" key="5">
    <source>
        <dbReference type="Proteomes" id="UP000245362"/>
    </source>
</evidence>
<dbReference type="PANTHER" id="PTHR33937">
    <property type="entry name" value="IRON-MOLYBDENUM PROTEIN-RELATED-RELATED"/>
    <property type="match status" value="1"/>
</dbReference>
<evidence type="ECO:0000256" key="2">
    <source>
        <dbReference type="ARBA" id="ARBA00023231"/>
    </source>
</evidence>
<gene>
    <name evidence="4" type="ORF">DI392_06600</name>
</gene>
<reference evidence="4 5" key="1">
    <citation type="submission" date="2018-05" db="EMBL/GenBank/DDBJ databases">
        <title>Vibrio limimaris sp. nov., isolated from marine sediment.</title>
        <authorList>
            <person name="Li C.-M."/>
        </authorList>
    </citation>
    <scope>NUCLEOTIDE SEQUENCE [LARGE SCALE GENOMIC DNA]</scope>
    <source>
        <strain evidence="4 5">E4404</strain>
    </source>
</reference>
<sequence length="162" mass="18020">MIKSERKLHVEPSPGEAEFSLKVAFTTLDRHHVDQHFGTAKCVLVYGVNKEHWSLLEAIEYPSINEGTHEKLPARIADLDGCAGIYCNACGASAIRQLLGKEINPVKVSEGANIHTLLSEIQDELQGTPTGWLSRALKTEERKKQDNASVQGRLSKLMDEEW</sequence>
<accession>A0A2U3BAW4</accession>
<dbReference type="InterPro" id="IPR036105">
    <property type="entry name" value="DiNase_FeMo-co_biosyn_sf"/>
</dbReference>
<dbReference type="PANTHER" id="PTHR33937:SF1">
    <property type="entry name" value="IRON-MOLIBDENUM COFACTOR PROCESSING PROTEIN"/>
    <property type="match status" value="1"/>
</dbReference>
<dbReference type="Proteomes" id="UP000245362">
    <property type="component" value="Unassembled WGS sequence"/>
</dbReference>
<comment type="caution">
    <text evidence="4">The sequence shown here is derived from an EMBL/GenBank/DDBJ whole genome shotgun (WGS) entry which is preliminary data.</text>
</comment>
<organism evidence="4 5">
    <name type="scientific">Vibrio albus</name>
    <dbReference type="NCBI Taxonomy" id="2200953"/>
    <lineage>
        <taxon>Bacteria</taxon>
        <taxon>Pseudomonadati</taxon>
        <taxon>Pseudomonadota</taxon>
        <taxon>Gammaproteobacteria</taxon>
        <taxon>Vibrionales</taxon>
        <taxon>Vibrionaceae</taxon>
        <taxon>Vibrio</taxon>
    </lineage>
</organism>
<dbReference type="AlphaFoldDB" id="A0A2U3BAW4"/>
<keyword evidence="5" id="KW-1185">Reference proteome</keyword>
<dbReference type="EMBL" id="QFWT01000003">
    <property type="protein sequence ID" value="PWI33865.1"/>
    <property type="molecule type" value="Genomic_DNA"/>
</dbReference>
<dbReference type="Pfam" id="PF02579">
    <property type="entry name" value="Nitro_FeMo-Co"/>
    <property type="match status" value="1"/>
</dbReference>